<keyword evidence="3" id="KW-0256">Endoplasmic reticulum</keyword>
<sequence>MVLLSMTKVVAAAVEIYLESGQQDEQPEEPALVEPAPGKPISHSQLVDVSRFLKAHPEKVAAKTEGDQHVPVHLSELLRGCSIYQPPPPPKPEPSSEYKALMARLRAEEEARQYERMIHPPVSETFRQRFPMASDPISSHSNDEDDEITYADINRQLTMIINVLVSVVACAVALWMVARYWSTPRRLALSFSGSIVVVIAEVTIYAGYLQRLTEAKVTEKKKSEVKEIAESWIIEPRKGVRKLDLPVEKWHTNEITEGLRQRSLRND</sequence>
<dbReference type="PANTHER" id="PTHR31394:SF1">
    <property type="entry name" value="TRANSMEMBRANE PROTEIN 199"/>
    <property type="match status" value="1"/>
</dbReference>
<evidence type="ECO:0000256" key="2">
    <source>
        <dbReference type="ARBA" id="ARBA00022692"/>
    </source>
</evidence>
<evidence type="ECO:0000256" key="1">
    <source>
        <dbReference type="ARBA" id="ARBA00004477"/>
    </source>
</evidence>
<feature type="transmembrane region" description="Helical" evidence="7">
    <location>
        <begin position="159"/>
        <end position="181"/>
    </location>
</feature>
<gene>
    <name evidence="8" type="ORF">EJ06DRAFT_473906</name>
</gene>
<keyword evidence="9" id="KW-1185">Reference proteome</keyword>
<comment type="subcellular location">
    <subcellularLocation>
        <location evidence="1">Endoplasmic reticulum membrane</location>
        <topology evidence="1">Multi-pass membrane protein</topology>
    </subcellularLocation>
</comment>
<name>A0A6G1I379_9PEZI</name>
<dbReference type="GO" id="GO:0005789">
    <property type="term" value="C:endoplasmic reticulum membrane"/>
    <property type="evidence" value="ECO:0007669"/>
    <property type="project" value="UniProtKB-SubCell"/>
</dbReference>
<evidence type="ECO:0000256" key="6">
    <source>
        <dbReference type="SAM" id="MobiDB-lite"/>
    </source>
</evidence>
<dbReference type="GO" id="GO:0070072">
    <property type="term" value="P:vacuolar proton-transporting V-type ATPase complex assembly"/>
    <property type="evidence" value="ECO:0007669"/>
    <property type="project" value="InterPro"/>
</dbReference>
<evidence type="ECO:0000256" key="5">
    <source>
        <dbReference type="ARBA" id="ARBA00023136"/>
    </source>
</evidence>
<evidence type="ECO:0000256" key="7">
    <source>
        <dbReference type="SAM" id="Phobius"/>
    </source>
</evidence>
<evidence type="ECO:0000256" key="3">
    <source>
        <dbReference type="ARBA" id="ARBA00022824"/>
    </source>
</evidence>
<evidence type="ECO:0000313" key="9">
    <source>
        <dbReference type="Proteomes" id="UP000799640"/>
    </source>
</evidence>
<dbReference type="InterPro" id="IPR021013">
    <property type="entry name" value="ATPase_Vma12"/>
</dbReference>
<accession>A0A6G1I379</accession>
<organism evidence="8 9">
    <name type="scientific">Trichodelitschia bisporula</name>
    <dbReference type="NCBI Taxonomy" id="703511"/>
    <lineage>
        <taxon>Eukaryota</taxon>
        <taxon>Fungi</taxon>
        <taxon>Dikarya</taxon>
        <taxon>Ascomycota</taxon>
        <taxon>Pezizomycotina</taxon>
        <taxon>Dothideomycetes</taxon>
        <taxon>Dothideomycetes incertae sedis</taxon>
        <taxon>Phaeotrichales</taxon>
        <taxon>Phaeotrichaceae</taxon>
        <taxon>Trichodelitschia</taxon>
    </lineage>
</organism>
<feature type="region of interest" description="Disordered" evidence="6">
    <location>
        <begin position="21"/>
        <end position="42"/>
    </location>
</feature>
<feature type="transmembrane region" description="Helical" evidence="7">
    <location>
        <begin position="187"/>
        <end position="208"/>
    </location>
</feature>
<protein>
    <recommendedName>
        <fullName evidence="10">Endoplasmic reticulum-based factor for assembly of V-ATPase</fullName>
    </recommendedName>
</protein>
<dbReference type="Pfam" id="PF11712">
    <property type="entry name" value="Vma12"/>
    <property type="match status" value="1"/>
</dbReference>
<proteinExistence type="predicted"/>
<evidence type="ECO:0000256" key="4">
    <source>
        <dbReference type="ARBA" id="ARBA00022989"/>
    </source>
</evidence>
<evidence type="ECO:0000313" key="8">
    <source>
        <dbReference type="EMBL" id="KAF2402435.1"/>
    </source>
</evidence>
<reference evidence="8" key="1">
    <citation type="journal article" date="2020" name="Stud. Mycol.">
        <title>101 Dothideomycetes genomes: a test case for predicting lifestyles and emergence of pathogens.</title>
        <authorList>
            <person name="Haridas S."/>
            <person name="Albert R."/>
            <person name="Binder M."/>
            <person name="Bloem J."/>
            <person name="Labutti K."/>
            <person name="Salamov A."/>
            <person name="Andreopoulos B."/>
            <person name="Baker S."/>
            <person name="Barry K."/>
            <person name="Bills G."/>
            <person name="Bluhm B."/>
            <person name="Cannon C."/>
            <person name="Castanera R."/>
            <person name="Culley D."/>
            <person name="Daum C."/>
            <person name="Ezra D."/>
            <person name="Gonzalez J."/>
            <person name="Henrissat B."/>
            <person name="Kuo A."/>
            <person name="Liang C."/>
            <person name="Lipzen A."/>
            <person name="Lutzoni F."/>
            <person name="Magnuson J."/>
            <person name="Mondo S."/>
            <person name="Nolan M."/>
            <person name="Ohm R."/>
            <person name="Pangilinan J."/>
            <person name="Park H.-J."/>
            <person name="Ramirez L."/>
            <person name="Alfaro M."/>
            <person name="Sun H."/>
            <person name="Tritt A."/>
            <person name="Yoshinaga Y."/>
            <person name="Zwiers L.-H."/>
            <person name="Turgeon B."/>
            <person name="Goodwin S."/>
            <person name="Spatafora J."/>
            <person name="Crous P."/>
            <person name="Grigoriev I."/>
        </authorList>
    </citation>
    <scope>NUCLEOTIDE SEQUENCE</scope>
    <source>
        <strain evidence="8">CBS 262.69</strain>
    </source>
</reference>
<keyword evidence="5 7" id="KW-0472">Membrane</keyword>
<evidence type="ECO:0008006" key="10">
    <source>
        <dbReference type="Google" id="ProtNLM"/>
    </source>
</evidence>
<dbReference type="EMBL" id="ML996691">
    <property type="protein sequence ID" value="KAF2402435.1"/>
    <property type="molecule type" value="Genomic_DNA"/>
</dbReference>
<dbReference type="Proteomes" id="UP000799640">
    <property type="component" value="Unassembled WGS sequence"/>
</dbReference>
<dbReference type="PANTHER" id="PTHR31394">
    <property type="entry name" value="TRANSMEMBRANE PROTEIN 199"/>
    <property type="match status" value="1"/>
</dbReference>
<dbReference type="OrthoDB" id="19981at2759"/>
<keyword evidence="2 7" id="KW-0812">Transmembrane</keyword>
<dbReference type="AlphaFoldDB" id="A0A6G1I379"/>
<keyword evidence="4 7" id="KW-1133">Transmembrane helix</keyword>